<feature type="compositionally biased region" description="Basic and acidic residues" evidence="8">
    <location>
        <begin position="945"/>
        <end position="1047"/>
    </location>
</feature>
<comment type="subcellular location">
    <subcellularLocation>
        <location evidence="2">Cytoplasm</location>
        <location evidence="2">Cytoskeleton</location>
        <location evidence="2">Spindle</location>
    </subcellularLocation>
    <subcellularLocation>
        <location evidence="1">Nucleus</location>
    </subcellularLocation>
</comment>
<dbReference type="EMBL" id="KN832985">
    <property type="protein sequence ID" value="KIM85187.1"/>
    <property type="molecule type" value="Genomic_DNA"/>
</dbReference>
<dbReference type="InterPro" id="IPR005635">
    <property type="entry name" value="Inner_centromere_prot_ARK-bd"/>
</dbReference>
<dbReference type="Pfam" id="PF03941">
    <property type="entry name" value="INCENP_ARK-bind"/>
    <property type="match status" value="1"/>
</dbReference>
<feature type="compositionally biased region" description="Basic and acidic residues" evidence="8">
    <location>
        <begin position="633"/>
        <end position="643"/>
    </location>
</feature>
<reference evidence="11" key="2">
    <citation type="submission" date="2015-01" db="EMBL/GenBank/DDBJ databases">
        <title>Evolutionary Origins and Diversification of the Mycorrhizal Mutualists.</title>
        <authorList>
            <consortium name="DOE Joint Genome Institute"/>
            <consortium name="Mycorrhizal Genomics Consortium"/>
            <person name="Kohler A."/>
            <person name="Kuo A."/>
            <person name="Nagy L.G."/>
            <person name="Floudas D."/>
            <person name="Copeland A."/>
            <person name="Barry K.W."/>
            <person name="Cichocki N."/>
            <person name="Veneault-Fourrey C."/>
            <person name="LaButti K."/>
            <person name="Lindquist E.A."/>
            <person name="Lipzen A."/>
            <person name="Lundell T."/>
            <person name="Morin E."/>
            <person name="Murat C."/>
            <person name="Riley R."/>
            <person name="Ohm R."/>
            <person name="Sun H."/>
            <person name="Tunlid A."/>
            <person name="Henrissat B."/>
            <person name="Grigoriev I.V."/>
            <person name="Hibbett D.S."/>
            <person name="Martin F."/>
        </authorList>
    </citation>
    <scope>NUCLEOTIDE SEQUENCE [LARGE SCALE GENOMIC DNA]</scope>
    <source>
        <strain evidence="11">F 1598</strain>
    </source>
</reference>
<evidence type="ECO:0000313" key="10">
    <source>
        <dbReference type="EMBL" id="KIM85187.1"/>
    </source>
</evidence>
<feature type="compositionally biased region" description="Polar residues" evidence="8">
    <location>
        <begin position="285"/>
        <end position="300"/>
    </location>
</feature>
<dbReference type="GO" id="GO:0005634">
    <property type="term" value="C:nucleus"/>
    <property type="evidence" value="ECO:0007669"/>
    <property type="project" value="UniProtKB-SubCell"/>
</dbReference>
<dbReference type="Gene3D" id="6.10.250.2990">
    <property type="match status" value="1"/>
</dbReference>
<evidence type="ECO:0000256" key="1">
    <source>
        <dbReference type="ARBA" id="ARBA00004123"/>
    </source>
</evidence>
<dbReference type="OrthoDB" id="6123at2759"/>
<dbReference type="STRING" id="765440.A0A0C3C6C1"/>
<feature type="region of interest" description="Disordered" evidence="8">
    <location>
        <begin position="627"/>
        <end position="748"/>
    </location>
</feature>
<feature type="domain" description="Inner centromere protein ARK-binding" evidence="9">
    <location>
        <begin position="1167"/>
        <end position="1223"/>
    </location>
</feature>
<dbReference type="PANTHER" id="PTHR13142">
    <property type="entry name" value="INNER CENTROMERE PROTEIN"/>
    <property type="match status" value="1"/>
</dbReference>
<feature type="compositionally biased region" description="Polar residues" evidence="8">
    <location>
        <begin position="267"/>
        <end position="277"/>
    </location>
</feature>
<name>A0A0C3C6C1_PILCF</name>
<evidence type="ECO:0000256" key="8">
    <source>
        <dbReference type="SAM" id="MobiDB-lite"/>
    </source>
</evidence>
<reference evidence="10 11" key="1">
    <citation type="submission" date="2014-04" db="EMBL/GenBank/DDBJ databases">
        <authorList>
            <consortium name="DOE Joint Genome Institute"/>
            <person name="Kuo A."/>
            <person name="Tarkka M."/>
            <person name="Buscot F."/>
            <person name="Kohler A."/>
            <person name="Nagy L.G."/>
            <person name="Floudas D."/>
            <person name="Copeland A."/>
            <person name="Barry K.W."/>
            <person name="Cichocki N."/>
            <person name="Veneault-Fourrey C."/>
            <person name="LaButti K."/>
            <person name="Lindquist E.A."/>
            <person name="Lipzen A."/>
            <person name="Lundell T."/>
            <person name="Morin E."/>
            <person name="Murat C."/>
            <person name="Sun H."/>
            <person name="Tunlid A."/>
            <person name="Henrissat B."/>
            <person name="Grigoriev I.V."/>
            <person name="Hibbett D.S."/>
            <person name="Martin F."/>
            <person name="Nordberg H.P."/>
            <person name="Cantor M.N."/>
            <person name="Hua S.X."/>
        </authorList>
    </citation>
    <scope>NUCLEOTIDE SEQUENCE [LARGE SCALE GENOMIC DNA]</scope>
    <source>
        <strain evidence="10 11">F 1598</strain>
    </source>
</reference>
<dbReference type="GO" id="GO:0005819">
    <property type="term" value="C:spindle"/>
    <property type="evidence" value="ECO:0007669"/>
    <property type="project" value="UniProtKB-SubCell"/>
</dbReference>
<feature type="region of interest" description="Disordered" evidence="8">
    <location>
        <begin position="123"/>
        <end position="151"/>
    </location>
</feature>
<keyword evidence="4" id="KW-0963">Cytoplasm</keyword>
<sequence>MAQPGILSWATSIRATMVNDPCRQSLQDQIQMHGFLFLDDYLDNILAQAKQDPIIDLVKTPGRKKAGPKRTRAGAVAAKAKSAVTLLAEEDDTGKENQAPVNSFHQALLQAKNNDINRSMDKPPRHQSNGVLAGNIPGKSAKSTAQEKREEKSIIDVEMQEDGRFVKEILSSSVPPSPAPPAQGAAVDSLAPPLTEPANDLSVIAEDDELAERSVQVLLAKPLISATMVNTSQYDRNTRETGTANASTTTERVSMEVDDDVAETANMTASSSGQTFHSIPLDSPEMQQPQQSTRRSGANSGYITASRTQMPQSHSGPVDTTENEAMIGPLPSVESLASMPNITNVPAKEPPTQFPSLPAPSPLRKSMRVQREPSMGVGPTPPMPAIANAAVGAGKRTSWLMKAREVKAMEVPGKQAGVLGPSAVAGTAPVPGLKRKSGEMLATAAPGMAGMMALEDNERKRKVAKTSEGDVIASKDKSKDINTTQEKERKPSQLSTSTQPGPVQVVFPTESHEKDTVSMPVEIPKEGIMDRLKRTVEGLAGKTMTKSLGGPAAAAALAEAKAAKVAAEARIAERDGRSAFPSPAQETVVAVEQTTSVVATTKVDINNGTVPSPQVRERKLSVSDLVTAYQTDDTGKSKAKTKEVGTGFKPVPLSSNKNHVGDESTSTTPPNSPPPTRTSNSSFVLPSGPVFNKPPVFMPPAPAGSSKDFSFNPPLTAFALPAASSSDMPARPPSPSAQKSAPALSAHSTAASLFSDSVFESQNDGSAWMPSTQDTDYSIAQSEAPPSQNLDEDDSWPMVDEKLAAANPSWTPFGFTKEDSMTWSTLPTESQRDTRSTQNRTSPPGSRKDSSAKRVQGALDIEVDNDDDLGGSKLEDLDPEHDVSIAGFAKEPERSQSQMSMASTSSSQSQIGWVGQATKLVSSVLGGSKSKKPQVPSLQRAAAAAKKEQEEKDKKASRMKEMENRRQLAFQRKAEEEKSKAMEEEKKIKEDGEKRKREREETTDKRPLKVGSKKVEEDTTKKRKITVDVEKKPVESKKPPSKEKKDIAAASRMLPPLNASTTAKPAALNKSGGGFKPSGSNPVLSSSATYNAQVAGGSNGTVKQTETKTIKASTTTSVKGKGKAKIQDDGHSQPTHQLQIQMTARAKAQIQAAKRQQAEAENIELPDINSEYSDSDDEDRPRTFDPPDWAQSPELRQQLHIQSTVNPDDIFGPIRPLKMEEVFRTRQSRFRARTSSANWTGNDRLTVEEENEYARRMGFR</sequence>
<comment type="similarity">
    <text evidence="3">Belongs to the INCENP family.</text>
</comment>
<dbReference type="PANTHER" id="PTHR13142:SF1">
    <property type="entry name" value="INNER CENTROMERE PROTEIN"/>
    <property type="match status" value="1"/>
</dbReference>
<feature type="compositionally biased region" description="Polar residues" evidence="8">
    <location>
        <begin position="761"/>
        <end position="789"/>
    </location>
</feature>
<dbReference type="Proteomes" id="UP000054166">
    <property type="component" value="Unassembled WGS sequence"/>
</dbReference>
<feature type="compositionally biased region" description="Basic and acidic residues" evidence="8">
    <location>
        <begin position="465"/>
        <end position="491"/>
    </location>
</feature>
<accession>A0A0C3C6C1</accession>
<dbReference type="AlphaFoldDB" id="A0A0C3C6C1"/>
<feature type="region of interest" description="Disordered" evidence="8">
    <location>
        <begin position="925"/>
        <end position="1193"/>
    </location>
</feature>
<feature type="compositionally biased region" description="Low complexity" evidence="8">
    <location>
        <begin position="736"/>
        <end position="746"/>
    </location>
</feature>
<keyword evidence="7" id="KW-0539">Nucleus</keyword>
<evidence type="ECO:0000256" key="7">
    <source>
        <dbReference type="ARBA" id="ARBA00023242"/>
    </source>
</evidence>
<evidence type="ECO:0000256" key="5">
    <source>
        <dbReference type="ARBA" id="ARBA00022829"/>
    </source>
</evidence>
<feature type="compositionally biased region" description="Polar residues" evidence="8">
    <location>
        <begin position="1132"/>
        <end position="1142"/>
    </location>
</feature>
<dbReference type="InParanoid" id="A0A0C3C6C1"/>
<evidence type="ECO:0000259" key="9">
    <source>
        <dbReference type="Pfam" id="PF03941"/>
    </source>
</evidence>
<gene>
    <name evidence="10" type="ORF">PILCRDRAFT_86980</name>
</gene>
<keyword evidence="6" id="KW-0206">Cytoskeleton</keyword>
<evidence type="ECO:0000256" key="3">
    <source>
        <dbReference type="ARBA" id="ARBA00010042"/>
    </source>
</evidence>
<feature type="region of interest" description="Disordered" evidence="8">
    <location>
        <begin position="456"/>
        <end position="525"/>
    </location>
</feature>
<evidence type="ECO:0000313" key="11">
    <source>
        <dbReference type="Proteomes" id="UP000054166"/>
    </source>
</evidence>
<protein>
    <recommendedName>
        <fullName evidence="9">Inner centromere protein ARK-binding domain-containing protein</fullName>
    </recommendedName>
</protein>
<dbReference type="HOGENOM" id="CLU_273322_0_0_1"/>
<proteinExistence type="inferred from homology"/>
<feature type="compositionally biased region" description="Low complexity" evidence="8">
    <location>
        <begin position="895"/>
        <end position="910"/>
    </location>
</feature>
<dbReference type="GO" id="GO:0007059">
    <property type="term" value="P:chromosome segregation"/>
    <property type="evidence" value="ECO:0007669"/>
    <property type="project" value="UniProtKB-KW"/>
</dbReference>
<feature type="region of interest" description="Disordered" evidence="8">
    <location>
        <begin position="267"/>
        <end position="300"/>
    </location>
</feature>
<feature type="region of interest" description="Disordered" evidence="8">
    <location>
        <begin position="761"/>
        <end position="912"/>
    </location>
</feature>
<keyword evidence="11" id="KW-1185">Reference proteome</keyword>
<keyword evidence="5" id="KW-0159">Chromosome partition</keyword>
<feature type="compositionally biased region" description="Polar residues" evidence="8">
    <location>
        <begin position="492"/>
        <end position="501"/>
    </location>
</feature>
<organism evidence="10 11">
    <name type="scientific">Piloderma croceum (strain F 1598)</name>
    <dbReference type="NCBI Taxonomy" id="765440"/>
    <lineage>
        <taxon>Eukaryota</taxon>
        <taxon>Fungi</taxon>
        <taxon>Dikarya</taxon>
        <taxon>Basidiomycota</taxon>
        <taxon>Agaricomycotina</taxon>
        <taxon>Agaricomycetes</taxon>
        <taxon>Agaricomycetidae</taxon>
        <taxon>Atheliales</taxon>
        <taxon>Atheliaceae</taxon>
        <taxon>Piloderma</taxon>
    </lineage>
</organism>
<feature type="compositionally biased region" description="Polar residues" evidence="8">
    <location>
        <begin position="1078"/>
        <end position="1092"/>
    </location>
</feature>
<evidence type="ECO:0000256" key="2">
    <source>
        <dbReference type="ARBA" id="ARBA00004186"/>
    </source>
</evidence>
<feature type="compositionally biased region" description="Low complexity" evidence="8">
    <location>
        <begin position="1144"/>
        <end position="1155"/>
    </location>
</feature>
<evidence type="ECO:0000256" key="6">
    <source>
        <dbReference type="ARBA" id="ARBA00023212"/>
    </source>
</evidence>
<evidence type="ECO:0000256" key="4">
    <source>
        <dbReference type="ARBA" id="ARBA00022490"/>
    </source>
</evidence>
<feature type="compositionally biased region" description="Basic and acidic residues" evidence="8">
    <location>
        <begin position="873"/>
        <end position="883"/>
    </location>
</feature>